<evidence type="ECO:0000313" key="3">
    <source>
        <dbReference type="Proteomes" id="UP000239736"/>
    </source>
</evidence>
<dbReference type="Proteomes" id="UP000239736">
    <property type="component" value="Unassembled WGS sequence"/>
</dbReference>
<sequence length="436" mass="49213">MIQDHPLRYALVNELHARPFPSIEVPSHAVYLAIKQPQNAHTRDRAADRAHLLELLDRHGAAHPPEDATHHSARIGRHELKWESHTEFVTYTAHAKGVGERAFSPAEAEVFPADWLSRAPGCRIVSILMRIETLPEDLGIVRERLEQWFVPESLACSWVLDEAAIVATDFQIDPAGHMRFAVFVRPGTGSRRVGRIVQRLCEIETYRTMSMLGLGRARQLNAQLNAIDPRLSDLVSRMSNRDTDAEETLHALLQISAELEMLAVRNTFRFGATGAYEAIVNQRIGVLRESRFNGRQTFAEFMMRRYDPAMRTVKSAERRLEQMAARSARAAELLQARVDVERSAQNQRLLESMDRRADLALRLQHTVEGLSVVAISYYAVNLAAYLAYPLADPLGVAKGMLTATLVPPVMLAVWLLVRRIRRQMHRTPGPQDVHQG</sequence>
<dbReference type="EMBL" id="PRDS01000002">
    <property type="protein sequence ID" value="PPB81865.1"/>
    <property type="molecule type" value="Genomic_DNA"/>
</dbReference>
<gene>
    <name evidence="2" type="ORF">LV82_01082</name>
</gene>
<evidence type="ECO:0000256" key="1">
    <source>
        <dbReference type="SAM" id="Phobius"/>
    </source>
</evidence>
<keyword evidence="1" id="KW-0472">Membrane</keyword>
<name>A0A2S5JKU4_9RHOB</name>
<evidence type="ECO:0000313" key="2">
    <source>
        <dbReference type="EMBL" id="PPB81865.1"/>
    </source>
</evidence>
<comment type="caution">
    <text evidence="2">The sequence shown here is derived from an EMBL/GenBank/DDBJ whole genome shotgun (WGS) entry which is preliminary data.</text>
</comment>
<reference evidence="2 3" key="1">
    <citation type="submission" date="2018-01" db="EMBL/GenBank/DDBJ databases">
        <title>Genomic Encyclopedia of Archaeal and Bacterial Type Strains, Phase II (KMG-II): from individual species to whole genera.</title>
        <authorList>
            <person name="Goeker M."/>
        </authorList>
    </citation>
    <scope>NUCLEOTIDE SEQUENCE [LARGE SCALE GENOMIC DNA]</scope>
    <source>
        <strain evidence="2 3">DSM 12048</strain>
    </source>
</reference>
<dbReference type="RefSeq" id="WP_425427729.1">
    <property type="nucleotide sequence ID" value="NZ_PRDS01000002.1"/>
</dbReference>
<dbReference type="AlphaFoldDB" id="A0A2S5JKU4"/>
<feature type="transmembrane region" description="Helical" evidence="1">
    <location>
        <begin position="369"/>
        <end position="388"/>
    </location>
</feature>
<dbReference type="Pfam" id="PF11902">
    <property type="entry name" value="DUF3422"/>
    <property type="match status" value="1"/>
</dbReference>
<keyword evidence="3" id="KW-1185">Reference proteome</keyword>
<protein>
    <submittedName>
        <fullName evidence="2">Putative membrane-anchored protein</fullName>
    </submittedName>
</protein>
<accession>A0A2S5JKU4</accession>
<organism evidence="2 3">
    <name type="scientific">Albidovulum inexpectatum</name>
    <dbReference type="NCBI Taxonomy" id="196587"/>
    <lineage>
        <taxon>Bacteria</taxon>
        <taxon>Pseudomonadati</taxon>
        <taxon>Pseudomonadota</taxon>
        <taxon>Alphaproteobacteria</taxon>
        <taxon>Rhodobacterales</taxon>
        <taxon>Paracoccaceae</taxon>
        <taxon>Albidovulum</taxon>
    </lineage>
</organism>
<feature type="transmembrane region" description="Helical" evidence="1">
    <location>
        <begin position="400"/>
        <end position="417"/>
    </location>
</feature>
<dbReference type="InterPro" id="IPR021830">
    <property type="entry name" value="DUF3422"/>
</dbReference>
<proteinExistence type="predicted"/>
<keyword evidence="1" id="KW-1133">Transmembrane helix</keyword>
<keyword evidence="1" id="KW-0812">Transmembrane</keyword>